<evidence type="ECO:0000256" key="12">
    <source>
        <dbReference type="ARBA" id="ARBA00022695"/>
    </source>
</evidence>
<evidence type="ECO:0000256" key="11">
    <source>
        <dbReference type="ARBA" id="ARBA00022692"/>
    </source>
</evidence>
<evidence type="ECO:0000256" key="3">
    <source>
        <dbReference type="ARBA" id="ARBA00005119"/>
    </source>
</evidence>
<evidence type="ECO:0000256" key="17">
    <source>
        <dbReference type="ARBA" id="ARBA00023264"/>
    </source>
</evidence>
<feature type="transmembrane region" description="Helical" evidence="24">
    <location>
        <begin position="164"/>
        <end position="184"/>
    </location>
</feature>
<evidence type="ECO:0000256" key="23">
    <source>
        <dbReference type="ARBA" id="ARBA00033406"/>
    </source>
</evidence>
<feature type="transmembrane region" description="Helical" evidence="24">
    <location>
        <begin position="20"/>
        <end position="49"/>
    </location>
</feature>
<comment type="subcellular location">
    <subcellularLocation>
        <location evidence="2">Cell membrane</location>
        <topology evidence="2">Multi-pass membrane protein</topology>
    </subcellularLocation>
</comment>
<keyword evidence="26" id="KW-1185">Reference proteome</keyword>
<evidence type="ECO:0000256" key="9">
    <source>
        <dbReference type="ARBA" id="ARBA00022516"/>
    </source>
</evidence>
<evidence type="ECO:0000256" key="18">
    <source>
        <dbReference type="ARBA" id="ARBA00029893"/>
    </source>
</evidence>
<dbReference type="GO" id="GO:0016024">
    <property type="term" value="P:CDP-diacylglycerol biosynthetic process"/>
    <property type="evidence" value="ECO:0007669"/>
    <property type="project" value="TreeGrafter"/>
</dbReference>
<dbReference type="EC" id="2.7.7.41" evidence="6"/>
<evidence type="ECO:0000256" key="7">
    <source>
        <dbReference type="ARBA" id="ARBA00019373"/>
    </source>
</evidence>
<evidence type="ECO:0000256" key="13">
    <source>
        <dbReference type="ARBA" id="ARBA00022989"/>
    </source>
</evidence>
<dbReference type="GO" id="GO:0005886">
    <property type="term" value="C:plasma membrane"/>
    <property type="evidence" value="ECO:0007669"/>
    <property type="project" value="UniProtKB-SubCell"/>
</dbReference>
<keyword evidence="15 24" id="KW-0472">Membrane</keyword>
<keyword evidence="16" id="KW-0594">Phospholipid biosynthesis</keyword>
<evidence type="ECO:0000256" key="2">
    <source>
        <dbReference type="ARBA" id="ARBA00004651"/>
    </source>
</evidence>
<comment type="caution">
    <text evidence="25">The sequence shown here is derived from an EMBL/GenBank/DDBJ whole genome shotgun (WGS) entry which is preliminary data.</text>
</comment>
<comment type="pathway">
    <text evidence="3">Phospholipid metabolism; CDP-diacylglycerol biosynthesis; CDP-diacylglycerol from sn-glycerol 3-phosphate: step 3/3.</text>
</comment>
<sequence length="283" mass="29459">MSAASARWSDLRLRLLSAAVLIPVAAFCIWTGGPVYDGLILLAMFGLVWEGETLIRQPLKTWRGILLLAWPVIAGLAALKGEWSAAFWMIWPTLIFGFPASVPVVIAIIGGLSLLWLRHLPFGMASVLFVLSVVIASDSFAYLTGRIFGGPKLAPSISPGKTRSGAIGGLFGAALAGGLVAWLTVPGTQWGGLICGAVLGIFSQSGDLLESAAKRRLGVKDSGRLIPGHGGLLDRFDGLLAAAPAAALLSLLVAAQPFWSILPADLTGGSAHPSISQGSFSHD</sequence>
<dbReference type="Pfam" id="PF01148">
    <property type="entry name" value="CTP_transf_1"/>
    <property type="match status" value="1"/>
</dbReference>
<evidence type="ECO:0000256" key="10">
    <source>
        <dbReference type="ARBA" id="ARBA00022679"/>
    </source>
</evidence>
<comment type="catalytic activity">
    <reaction evidence="1">
        <text>a 1,2-diacyl-sn-glycero-3-phosphate + CTP + H(+) = a CDP-1,2-diacyl-sn-glycerol + diphosphate</text>
        <dbReference type="Rhea" id="RHEA:16229"/>
        <dbReference type="ChEBI" id="CHEBI:15378"/>
        <dbReference type="ChEBI" id="CHEBI:33019"/>
        <dbReference type="ChEBI" id="CHEBI:37563"/>
        <dbReference type="ChEBI" id="CHEBI:58332"/>
        <dbReference type="ChEBI" id="CHEBI:58608"/>
        <dbReference type="EC" id="2.7.7.41"/>
    </reaction>
</comment>
<evidence type="ECO:0000256" key="1">
    <source>
        <dbReference type="ARBA" id="ARBA00001698"/>
    </source>
</evidence>
<evidence type="ECO:0000256" key="22">
    <source>
        <dbReference type="ARBA" id="ARBA00032743"/>
    </source>
</evidence>
<evidence type="ECO:0000313" key="25">
    <source>
        <dbReference type="EMBL" id="GEB02940.1"/>
    </source>
</evidence>
<keyword evidence="13 24" id="KW-1133">Transmembrane helix</keyword>
<evidence type="ECO:0000256" key="4">
    <source>
        <dbReference type="ARBA" id="ARBA00005189"/>
    </source>
</evidence>
<keyword evidence="9" id="KW-0444">Lipid biosynthesis</keyword>
<evidence type="ECO:0000256" key="5">
    <source>
        <dbReference type="ARBA" id="ARBA00010185"/>
    </source>
</evidence>
<feature type="transmembrane region" description="Helical" evidence="24">
    <location>
        <begin position="239"/>
        <end position="259"/>
    </location>
</feature>
<evidence type="ECO:0000256" key="14">
    <source>
        <dbReference type="ARBA" id="ARBA00023098"/>
    </source>
</evidence>
<accession>A0A4Y3M102</accession>
<comment type="similarity">
    <text evidence="5">Belongs to the CDS family.</text>
</comment>
<evidence type="ECO:0000256" key="21">
    <source>
        <dbReference type="ARBA" id="ARBA00032396"/>
    </source>
</evidence>
<feature type="transmembrane region" description="Helical" evidence="24">
    <location>
        <begin position="61"/>
        <end position="79"/>
    </location>
</feature>
<keyword evidence="11 24" id="KW-0812">Transmembrane</keyword>
<feature type="transmembrane region" description="Helical" evidence="24">
    <location>
        <begin position="91"/>
        <end position="116"/>
    </location>
</feature>
<comment type="pathway">
    <text evidence="4">Lipid metabolism.</text>
</comment>
<evidence type="ECO:0000256" key="16">
    <source>
        <dbReference type="ARBA" id="ARBA00023209"/>
    </source>
</evidence>
<evidence type="ECO:0000256" key="24">
    <source>
        <dbReference type="SAM" id="Phobius"/>
    </source>
</evidence>
<dbReference type="PANTHER" id="PTHR46382:SF1">
    <property type="entry name" value="PHOSPHATIDATE CYTIDYLYLTRANSFERASE"/>
    <property type="match status" value="1"/>
</dbReference>
<organism evidence="25 26">
    <name type="scientific">Gluconobacter roseus NBRC 3990</name>
    <dbReference type="NCBI Taxonomy" id="1307950"/>
    <lineage>
        <taxon>Bacteria</taxon>
        <taxon>Pseudomonadati</taxon>
        <taxon>Pseudomonadota</taxon>
        <taxon>Alphaproteobacteria</taxon>
        <taxon>Acetobacterales</taxon>
        <taxon>Acetobacteraceae</taxon>
        <taxon>Gluconobacter</taxon>
    </lineage>
</organism>
<reference evidence="25 26" key="1">
    <citation type="submission" date="2019-06" db="EMBL/GenBank/DDBJ databases">
        <title>Whole genome shotgun sequence of Gluconobacter roseus NBRC 3990.</title>
        <authorList>
            <person name="Hosoyama A."/>
            <person name="Uohara A."/>
            <person name="Ohji S."/>
            <person name="Ichikawa N."/>
        </authorList>
    </citation>
    <scope>NUCLEOTIDE SEQUENCE [LARGE SCALE GENOMIC DNA]</scope>
    <source>
        <strain evidence="25 26">NBRC 3990</strain>
    </source>
</reference>
<dbReference type="RefSeq" id="WP_062508718.1">
    <property type="nucleotide sequence ID" value="NZ_BAQZ01000016.1"/>
</dbReference>
<dbReference type="STRING" id="586239.AD943_05460"/>
<proteinExistence type="inferred from homology"/>
<keyword evidence="8" id="KW-1003">Cell membrane</keyword>
<evidence type="ECO:0000256" key="8">
    <source>
        <dbReference type="ARBA" id="ARBA00022475"/>
    </source>
</evidence>
<keyword evidence="14" id="KW-0443">Lipid metabolism</keyword>
<dbReference type="PANTHER" id="PTHR46382">
    <property type="entry name" value="PHOSPHATIDATE CYTIDYLYLTRANSFERASE"/>
    <property type="match status" value="1"/>
</dbReference>
<name>A0A4Y3M102_9PROT</name>
<dbReference type="Proteomes" id="UP000320772">
    <property type="component" value="Unassembled WGS sequence"/>
</dbReference>
<evidence type="ECO:0000256" key="15">
    <source>
        <dbReference type="ARBA" id="ARBA00023136"/>
    </source>
</evidence>
<dbReference type="AlphaFoldDB" id="A0A4Y3M102"/>
<protein>
    <recommendedName>
        <fullName evidence="7">Phosphatidate cytidylyltransferase</fullName>
        <ecNumber evidence="6">2.7.7.41</ecNumber>
    </recommendedName>
    <alternativeName>
        <fullName evidence="20">CDP-DAG synthase</fullName>
    </alternativeName>
    <alternativeName>
        <fullName evidence="22">CDP-DG synthase</fullName>
    </alternativeName>
    <alternativeName>
        <fullName evidence="18">CDP-diacylglycerol synthase</fullName>
    </alternativeName>
    <alternativeName>
        <fullName evidence="21">CDP-diglyceride pyrophosphorylase</fullName>
    </alternativeName>
    <alternativeName>
        <fullName evidence="23">CDP-diglyceride synthase</fullName>
    </alternativeName>
    <alternativeName>
        <fullName evidence="19">CTP:phosphatidate cytidylyltransferase</fullName>
    </alternativeName>
</protein>
<keyword evidence="17" id="KW-1208">Phospholipid metabolism</keyword>
<feature type="transmembrane region" description="Helical" evidence="24">
    <location>
        <begin position="122"/>
        <end position="143"/>
    </location>
</feature>
<dbReference type="EMBL" id="BJLY01000001">
    <property type="protein sequence ID" value="GEB02940.1"/>
    <property type="molecule type" value="Genomic_DNA"/>
</dbReference>
<evidence type="ECO:0000313" key="26">
    <source>
        <dbReference type="Proteomes" id="UP000320772"/>
    </source>
</evidence>
<keyword evidence="10" id="KW-0808">Transferase</keyword>
<evidence type="ECO:0000256" key="19">
    <source>
        <dbReference type="ARBA" id="ARBA00031825"/>
    </source>
</evidence>
<evidence type="ECO:0000256" key="6">
    <source>
        <dbReference type="ARBA" id="ARBA00012487"/>
    </source>
</evidence>
<keyword evidence="12 25" id="KW-0548">Nucleotidyltransferase</keyword>
<gene>
    <name evidence="25" type="primary">cdsA</name>
    <name evidence="25" type="ORF">GRO01_05160</name>
</gene>
<dbReference type="GO" id="GO:0004605">
    <property type="term" value="F:phosphatidate cytidylyltransferase activity"/>
    <property type="evidence" value="ECO:0007669"/>
    <property type="project" value="UniProtKB-EC"/>
</dbReference>
<evidence type="ECO:0000256" key="20">
    <source>
        <dbReference type="ARBA" id="ARBA00032253"/>
    </source>
</evidence>